<evidence type="ECO:0000313" key="1">
    <source>
        <dbReference type="EMBL" id="KAI3714034.1"/>
    </source>
</evidence>
<keyword evidence="2" id="KW-1185">Reference proteome</keyword>
<proteinExistence type="predicted"/>
<accession>A0ACB9AVB8</accession>
<reference evidence="2" key="1">
    <citation type="journal article" date="2022" name="Mol. Ecol. Resour.">
        <title>The genomes of chicory, endive, great burdock and yacon provide insights into Asteraceae palaeo-polyploidization history and plant inulin production.</title>
        <authorList>
            <person name="Fan W."/>
            <person name="Wang S."/>
            <person name="Wang H."/>
            <person name="Wang A."/>
            <person name="Jiang F."/>
            <person name="Liu H."/>
            <person name="Zhao H."/>
            <person name="Xu D."/>
            <person name="Zhang Y."/>
        </authorList>
    </citation>
    <scope>NUCLEOTIDE SEQUENCE [LARGE SCALE GENOMIC DNA]</scope>
    <source>
        <strain evidence="2">cv. Yunnan</strain>
    </source>
</reference>
<sequence>MMGGNPQNIIYNFSSPGSIHNIKTSLAKKKRISSGQVSTPAFHDIDIEGFGKAALIWNRKAGKRFNRSSSDNFL</sequence>
<organism evidence="1 2">
    <name type="scientific">Smallanthus sonchifolius</name>
    <dbReference type="NCBI Taxonomy" id="185202"/>
    <lineage>
        <taxon>Eukaryota</taxon>
        <taxon>Viridiplantae</taxon>
        <taxon>Streptophyta</taxon>
        <taxon>Embryophyta</taxon>
        <taxon>Tracheophyta</taxon>
        <taxon>Spermatophyta</taxon>
        <taxon>Magnoliopsida</taxon>
        <taxon>eudicotyledons</taxon>
        <taxon>Gunneridae</taxon>
        <taxon>Pentapetalae</taxon>
        <taxon>asterids</taxon>
        <taxon>campanulids</taxon>
        <taxon>Asterales</taxon>
        <taxon>Asteraceae</taxon>
        <taxon>Asteroideae</taxon>
        <taxon>Heliantheae alliance</taxon>
        <taxon>Millerieae</taxon>
        <taxon>Smallanthus</taxon>
    </lineage>
</organism>
<name>A0ACB9AVB8_9ASTR</name>
<dbReference type="Proteomes" id="UP001056120">
    <property type="component" value="Linkage Group LG24"/>
</dbReference>
<gene>
    <name evidence="1" type="ORF">L1987_72624</name>
</gene>
<protein>
    <submittedName>
        <fullName evidence="1">Uncharacterized protein</fullName>
    </submittedName>
</protein>
<dbReference type="EMBL" id="CM042041">
    <property type="protein sequence ID" value="KAI3714034.1"/>
    <property type="molecule type" value="Genomic_DNA"/>
</dbReference>
<evidence type="ECO:0000313" key="2">
    <source>
        <dbReference type="Proteomes" id="UP001056120"/>
    </source>
</evidence>
<reference evidence="1 2" key="2">
    <citation type="journal article" date="2022" name="Mol. Ecol. Resour.">
        <title>The genomes of chicory, endive, great burdock and yacon provide insights into Asteraceae paleo-polyploidization history and plant inulin production.</title>
        <authorList>
            <person name="Fan W."/>
            <person name="Wang S."/>
            <person name="Wang H."/>
            <person name="Wang A."/>
            <person name="Jiang F."/>
            <person name="Liu H."/>
            <person name="Zhao H."/>
            <person name="Xu D."/>
            <person name="Zhang Y."/>
        </authorList>
    </citation>
    <scope>NUCLEOTIDE SEQUENCE [LARGE SCALE GENOMIC DNA]</scope>
    <source>
        <strain evidence="2">cv. Yunnan</strain>
        <tissue evidence="1">Leaves</tissue>
    </source>
</reference>
<comment type="caution">
    <text evidence="1">The sequence shown here is derived from an EMBL/GenBank/DDBJ whole genome shotgun (WGS) entry which is preliminary data.</text>
</comment>